<protein>
    <recommendedName>
        <fullName evidence="4">Large ribosomal subunit protein uL15</fullName>
    </recommendedName>
</protein>
<evidence type="ECO:0000256" key="6">
    <source>
        <dbReference type="SAM" id="MobiDB-lite"/>
    </source>
</evidence>
<evidence type="ECO:0000256" key="2">
    <source>
        <dbReference type="ARBA" id="ARBA00022980"/>
    </source>
</evidence>
<evidence type="ECO:0000256" key="5">
    <source>
        <dbReference type="RuleBase" id="RU003888"/>
    </source>
</evidence>
<evidence type="ECO:0000256" key="1">
    <source>
        <dbReference type="ARBA" id="ARBA00007320"/>
    </source>
</evidence>
<dbReference type="AlphaFoldDB" id="A0A948RX33"/>
<dbReference type="GO" id="GO:0003735">
    <property type="term" value="F:structural constituent of ribosome"/>
    <property type="evidence" value="ECO:0007669"/>
    <property type="project" value="InterPro"/>
</dbReference>
<evidence type="ECO:0000256" key="3">
    <source>
        <dbReference type="ARBA" id="ARBA00023274"/>
    </source>
</evidence>
<comment type="function">
    <text evidence="4">Binds to the 23S rRNA.</text>
</comment>
<dbReference type="HAMAP" id="MF_01341">
    <property type="entry name" value="Ribosomal_uL15"/>
    <property type="match status" value="1"/>
</dbReference>
<feature type="region of interest" description="Disordered" evidence="6">
    <location>
        <begin position="1"/>
        <end position="65"/>
    </location>
</feature>
<dbReference type="PANTHER" id="PTHR12934:SF11">
    <property type="entry name" value="LARGE RIBOSOMAL SUBUNIT PROTEIN UL15M"/>
    <property type="match status" value="1"/>
</dbReference>
<comment type="similarity">
    <text evidence="1 4 5">Belongs to the universal ribosomal protein uL15 family.</text>
</comment>
<name>A0A948RX33_UNCEI</name>
<dbReference type="GO" id="GO:0022625">
    <property type="term" value="C:cytosolic large ribosomal subunit"/>
    <property type="evidence" value="ECO:0007669"/>
    <property type="project" value="TreeGrafter"/>
</dbReference>
<dbReference type="PANTHER" id="PTHR12934">
    <property type="entry name" value="50S RIBOSOMAL PROTEIN L15"/>
    <property type="match status" value="1"/>
</dbReference>
<dbReference type="GO" id="GO:0006412">
    <property type="term" value="P:translation"/>
    <property type="evidence" value="ECO:0007669"/>
    <property type="project" value="UniProtKB-UniRule"/>
</dbReference>
<evidence type="ECO:0000313" key="9">
    <source>
        <dbReference type="Proteomes" id="UP000777784"/>
    </source>
</evidence>
<feature type="domain" description="Large ribosomal subunit protein uL15/eL18" evidence="7">
    <location>
        <begin position="86"/>
        <end position="144"/>
    </location>
</feature>
<dbReference type="InterPro" id="IPR021131">
    <property type="entry name" value="Ribosomal_uL15/eL18"/>
</dbReference>
<comment type="subunit">
    <text evidence="4">Part of the 50S ribosomal subunit.</text>
</comment>
<dbReference type="InterPro" id="IPR036227">
    <property type="entry name" value="Ribosomal_uL15/eL18_sf"/>
</dbReference>
<dbReference type="PROSITE" id="PS00475">
    <property type="entry name" value="RIBOSOMAL_L15"/>
    <property type="match status" value="1"/>
</dbReference>
<feature type="compositionally biased region" description="Gly residues" evidence="6">
    <location>
        <begin position="42"/>
        <end position="52"/>
    </location>
</feature>
<keyword evidence="4" id="KW-0699">rRNA-binding</keyword>
<dbReference type="NCBIfam" id="TIGR01071">
    <property type="entry name" value="rplO_bact"/>
    <property type="match status" value="1"/>
</dbReference>
<evidence type="ECO:0000256" key="4">
    <source>
        <dbReference type="HAMAP-Rule" id="MF_01341"/>
    </source>
</evidence>
<feature type="compositionally biased region" description="Basic and acidic residues" evidence="6">
    <location>
        <begin position="1"/>
        <end position="10"/>
    </location>
</feature>
<proteinExistence type="inferred from homology"/>
<dbReference type="InterPro" id="IPR030878">
    <property type="entry name" value="Ribosomal_uL15"/>
</dbReference>
<dbReference type="InterPro" id="IPR001196">
    <property type="entry name" value="Ribosomal_uL15_CS"/>
</dbReference>
<keyword evidence="3 4" id="KW-0687">Ribonucleoprotein</keyword>
<dbReference type="SUPFAM" id="SSF52080">
    <property type="entry name" value="Ribosomal proteins L15p and L18e"/>
    <property type="match status" value="1"/>
</dbReference>
<dbReference type="Proteomes" id="UP000777784">
    <property type="component" value="Unassembled WGS sequence"/>
</dbReference>
<feature type="compositionally biased region" description="Basic residues" evidence="6">
    <location>
        <begin position="11"/>
        <end position="20"/>
    </location>
</feature>
<dbReference type="InterPro" id="IPR005749">
    <property type="entry name" value="Ribosomal_uL15_bac-type"/>
</dbReference>
<dbReference type="EMBL" id="JAHJDP010000046">
    <property type="protein sequence ID" value="MBU2691138.1"/>
    <property type="molecule type" value="Genomic_DNA"/>
</dbReference>
<reference evidence="8" key="1">
    <citation type="submission" date="2021-05" db="EMBL/GenBank/DDBJ databases">
        <title>Energy efficiency and biological interactions define the core microbiome of deep oligotrophic groundwater.</title>
        <authorList>
            <person name="Mehrshad M."/>
            <person name="Lopez-Fernandez M."/>
            <person name="Bell E."/>
            <person name="Bernier-Latmani R."/>
            <person name="Bertilsson S."/>
            <person name="Dopson M."/>
        </authorList>
    </citation>
    <scope>NUCLEOTIDE SEQUENCE</scope>
    <source>
        <strain evidence="8">Modern_marine.mb.64</strain>
    </source>
</reference>
<accession>A0A948RX33</accession>
<keyword evidence="2 4" id="KW-0689">Ribosomal protein</keyword>
<evidence type="ECO:0000313" key="8">
    <source>
        <dbReference type="EMBL" id="MBU2691138.1"/>
    </source>
</evidence>
<comment type="caution">
    <text evidence="8">The sequence shown here is derived from an EMBL/GenBank/DDBJ whole genome shotgun (WGS) entry which is preliminary data.</text>
</comment>
<evidence type="ECO:0000259" key="7">
    <source>
        <dbReference type="Pfam" id="PF00828"/>
    </source>
</evidence>
<sequence length="151" mass="16172">MKLDRLEPAHGSRRNRKRRGCGSGSNLGVRCGRGDKGQKARAGGGTRPGFEGGQMPLQRRVPKRGFTPLTRRRFQIVDLARLGGWDTAQELNAIILAEQGFVRAAFLPVKLLGTGEAPKGLKVKVDAVTKQARKKIEDAGGSIELIGGASS</sequence>
<dbReference type="GO" id="GO:0019843">
    <property type="term" value="F:rRNA binding"/>
    <property type="evidence" value="ECO:0007669"/>
    <property type="project" value="UniProtKB-UniRule"/>
</dbReference>
<organism evidence="8 9">
    <name type="scientific">Eiseniibacteriota bacterium</name>
    <dbReference type="NCBI Taxonomy" id="2212470"/>
    <lineage>
        <taxon>Bacteria</taxon>
        <taxon>Candidatus Eiseniibacteriota</taxon>
    </lineage>
</organism>
<dbReference type="Pfam" id="PF00828">
    <property type="entry name" value="Ribosomal_L27A"/>
    <property type="match status" value="1"/>
</dbReference>
<gene>
    <name evidence="4 8" type="primary">rplO</name>
    <name evidence="8" type="ORF">KJ970_09420</name>
</gene>
<dbReference type="Gene3D" id="3.100.10.10">
    <property type="match status" value="1"/>
</dbReference>
<keyword evidence="4" id="KW-0694">RNA-binding</keyword>